<evidence type="ECO:0000313" key="1">
    <source>
        <dbReference type="EMBL" id="PXX77806.1"/>
    </source>
</evidence>
<proteinExistence type="predicted"/>
<evidence type="ECO:0000313" key="2">
    <source>
        <dbReference type="Proteomes" id="UP000247612"/>
    </source>
</evidence>
<dbReference type="Proteomes" id="UP000247612">
    <property type="component" value="Unassembled WGS sequence"/>
</dbReference>
<reference evidence="1 2" key="1">
    <citation type="submission" date="2018-05" db="EMBL/GenBank/DDBJ databases">
        <title>Genomic Encyclopedia of Type Strains, Phase IV (KMG-IV): sequencing the most valuable type-strain genomes for metagenomic binning, comparative biology and taxonomic classification.</title>
        <authorList>
            <person name="Goeker M."/>
        </authorList>
    </citation>
    <scope>NUCLEOTIDE SEQUENCE [LARGE SCALE GENOMIC DNA]</scope>
    <source>
        <strain evidence="1 2">JC118</strain>
    </source>
</reference>
<gene>
    <name evidence="1" type="ORF">DES51_10958</name>
</gene>
<name>A0A318KQ46_9FIRM</name>
<accession>A0A318KQ46</accession>
<protein>
    <submittedName>
        <fullName evidence="1">Uncharacterized protein</fullName>
    </submittedName>
</protein>
<dbReference type="Gene3D" id="2.160.20.110">
    <property type="match status" value="2"/>
</dbReference>
<keyword evidence="2" id="KW-1185">Reference proteome</keyword>
<sequence length="468" mass="52050">MKKKICLLGGLVGLNNSYIKDCYAKVKLKGGQSSGGFAGCNYGEIYDSWTLAYSLQGKIMAGFAAKNEGIMEHVFYIDDRKKKKKKYIDEELAVEAESEVELPWNKETCWEAETFPPLFRNEYFKVQSGSNESVIEIATLEELIEITKHINQGEWEYQNANYSLIADIDCKGKKLVPIGEDDSLPFKGIFNGNGHLIENFKIKGKKRKYGGLFGCLRDAKIMNLTVDGIIENAEYAGGIAGMMEGGIISCCGSAIRIEAIKYAGGLVGKNRDGFLVKTYAVGTIHEKGRPWFLLLLLLPLLYLLLKMGIPYPSIPVDGNVQRLNDGLKPGGGNTAAFEFNRLIIFKDGIGELNFYNPGNSTQDIVVKLTITDEELIDQLGESHRTLFDQKRLELLANYDPKLMRQELAVTGRIPAGSSLMYLELKTLQDGTELPPGTYKAIIELTFYDTESQEKALLNSQLPVGIRIE</sequence>
<comment type="caution">
    <text evidence="1">The sequence shown here is derived from an EMBL/GenBank/DDBJ whole genome shotgun (WGS) entry which is preliminary data.</text>
</comment>
<dbReference type="STRING" id="1034346.GCA_000313565_02718"/>
<dbReference type="EMBL" id="QJKH01000009">
    <property type="protein sequence ID" value="PXX77806.1"/>
    <property type="molecule type" value="Genomic_DNA"/>
</dbReference>
<dbReference type="AlphaFoldDB" id="A0A318KQ46"/>
<organism evidence="1 2">
    <name type="scientific">Dielma fastidiosa</name>
    <dbReference type="NCBI Taxonomy" id="1034346"/>
    <lineage>
        <taxon>Bacteria</taxon>
        <taxon>Bacillati</taxon>
        <taxon>Bacillota</taxon>
        <taxon>Erysipelotrichia</taxon>
        <taxon>Erysipelotrichales</taxon>
        <taxon>Erysipelotrichaceae</taxon>
        <taxon>Dielma</taxon>
    </lineage>
</organism>